<feature type="compositionally biased region" description="Basic and acidic residues" evidence="1">
    <location>
        <begin position="133"/>
        <end position="235"/>
    </location>
</feature>
<dbReference type="RefSeq" id="WP_063261671.1">
    <property type="nucleotide sequence ID" value="NZ_LJKE01000059.1"/>
</dbReference>
<dbReference type="PATRIC" id="fig|1396.535.peg.3355"/>
<dbReference type="SMART" id="SM00894">
    <property type="entry name" value="Excalibur"/>
    <property type="match status" value="1"/>
</dbReference>
<keyword evidence="2" id="KW-1133">Transmembrane helix</keyword>
<accession>A0A164N8V1</accession>
<evidence type="ECO:0000259" key="3">
    <source>
        <dbReference type="SMART" id="SM00894"/>
    </source>
</evidence>
<dbReference type="EMBL" id="LJKE01000059">
    <property type="protein sequence ID" value="KZD62932.1"/>
    <property type="molecule type" value="Genomic_DNA"/>
</dbReference>
<gene>
    <name evidence="4" type="ORF">B4088_3392</name>
</gene>
<dbReference type="PANTHER" id="PTHR21515">
    <property type="entry name" value="MAJOR SPERM PROTEIN"/>
    <property type="match status" value="1"/>
</dbReference>
<feature type="compositionally biased region" description="Polar residues" evidence="1">
    <location>
        <begin position="116"/>
        <end position="129"/>
    </location>
</feature>
<dbReference type="AlphaFoldDB" id="A0A164N8V1"/>
<comment type="caution">
    <text evidence="4">The sequence shown here is derived from an EMBL/GenBank/DDBJ whole genome shotgun (WGS) entry which is preliminary data.</text>
</comment>
<feature type="region of interest" description="Disordered" evidence="1">
    <location>
        <begin position="116"/>
        <end position="288"/>
    </location>
</feature>
<feature type="transmembrane region" description="Helical" evidence="2">
    <location>
        <begin position="95"/>
        <end position="113"/>
    </location>
</feature>
<dbReference type="CDD" id="cd22265">
    <property type="entry name" value="UDM1_RNF168"/>
    <property type="match status" value="1"/>
</dbReference>
<dbReference type="Pfam" id="PF05901">
    <property type="entry name" value="Excalibur"/>
    <property type="match status" value="1"/>
</dbReference>
<evidence type="ECO:0000313" key="4">
    <source>
        <dbReference type="EMBL" id="KZD62932.1"/>
    </source>
</evidence>
<evidence type="ECO:0000256" key="2">
    <source>
        <dbReference type="SAM" id="Phobius"/>
    </source>
</evidence>
<dbReference type="Proteomes" id="UP000076482">
    <property type="component" value="Unassembled WGS sequence"/>
</dbReference>
<proteinExistence type="predicted"/>
<evidence type="ECO:0000256" key="1">
    <source>
        <dbReference type="SAM" id="MobiDB-lite"/>
    </source>
</evidence>
<evidence type="ECO:0000313" key="5">
    <source>
        <dbReference type="Proteomes" id="UP000076482"/>
    </source>
</evidence>
<organism evidence="4 5">
    <name type="scientific">Bacillus cereus</name>
    <dbReference type="NCBI Taxonomy" id="1396"/>
    <lineage>
        <taxon>Bacteria</taxon>
        <taxon>Bacillati</taxon>
        <taxon>Bacillota</taxon>
        <taxon>Bacilli</taxon>
        <taxon>Bacillales</taxon>
        <taxon>Bacillaceae</taxon>
        <taxon>Bacillus</taxon>
        <taxon>Bacillus cereus group</taxon>
    </lineage>
</organism>
<feature type="transmembrane region" description="Helical" evidence="2">
    <location>
        <begin position="6"/>
        <end position="27"/>
    </location>
</feature>
<feature type="compositionally biased region" description="Low complexity" evidence="1">
    <location>
        <begin position="236"/>
        <end position="245"/>
    </location>
</feature>
<feature type="transmembrane region" description="Helical" evidence="2">
    <location>
        <begin position="39"/>
        <end position="56"/>
    </location>
</feature>
<feature type="domain" description="Excalibur calcium-binding" evidence="3">
    <location>
        <begin position="252"/>
        <end position="288"/>
    </location>
</feature>
<feature type="compositionally biased region" description="Basic and acidic residues" evidence="1">
    <location>
        <begin position="276"/>
        <end position="288"/>
    </location>
</feature>
<reference evidence="4 5" key="1">
    <citation type="submission" date="2015-09" db="EMBL/GenBank/DDBJ databases">
        <title>Bacillus cereus food isolates.</title>
        <authorList>
            <person name="Boekhorst J."/>
        </authorList>
    </citation>
    <scope>NUCLEOTIDE SEQUENCE [LARGE SCALE GENOMIC DNA]</scope>
    <source>
        <strain evidence="4 5">B4088</strain>
    </source>
</reference>
<keyword evidence="2" id="KW-0812">Transmembrane</keyword>
<protein>
    <recommendedName>
        <fullName evidence="3">Excalibur calcium-binding domain-containing protein</fullName>
    </recommendedName>
</protein>
<dbReference type="InterPro" id="IPR008613">
    <property type="entry name" value="Excalibur_Ca-bd_domain"/>
</dbReference>
<keyword evidence="2" id="KW-0472">Membrane</keyword>
<feature type="transmembrane region" description="Helical" evidence="2">
    <location>
        <begin position="62"/>
        <end position="83"/>
    </location>
</feature>
<name>A0A164N8V1_BACCE</name>
<dbReference type="PANTHER" id="PTHR21515:SF10">
    <property type="entry name" value="MAJOR SPERM PROTEIN"/>
    <property type="match status" value="1"/>
</dbReference>
<sequence>MAILSNIGAALFFIAFILLVLCIISFFKKNGKAKQYGRPTVILFMISILLIGMGTTKSEHPVIDFFATLSLILFIFFLVLAILSVIKKTGVAKKQFIITAILFVIFVALSSISNPTSERTTATSKKVASNNAEQKENEKNKELEKKEADEKTQKQEDEKRLAEEQARKQEDEKRQAEEQTRKQQEEQKRLADEEARKQQEEQKRLADEQARKQQQEEQKRQADEQARKQQEEQKKAQQAQTQPAASNNSNVTYANCAAVRSAGKAPLYRDQPGYSRKLDRDGDGVACE</sequence>